<protein>
    <submittedName>
        <fullName evidence="1">Ribbon-helix-helix protein, CopG family</fullName>
    </submittedName>
</protein>
<proteinExistence type="predicted"/>
<reference evidence="1" key="1">
    <citation type="journal article" date="2020" name="mSystems">
        <title>Genome- and Community-Level Interaction Insights into Carbon Utilization and Element Cycling Functions of Hydrothermarchaeota in Hydrothermal Sediment.</title>
        <authorList>
            <person name="Zhou Z."/>
            <person name="Liu Y."/>
            <person name="Xu W."/>
            <person name="Pan J."/>
            <person name="Luo Z.H."/>
            <person name="Li M."/>
        </authorList>
    </citation>
    <scope>NUCLEOTIDE SEQUENCE [LARGE SCALE GENOMIC DNA]</scope>
    <source>
        <strain evidence="1">HyVt-28</strain>
    </source>
</reference>
<comment type="caution">
    <text evidence="1">The sequence shown here is derived from an EMBL/GenBank/DDBJ whole genome shotgun (WGS) entry which is preliminary data.</text>
</comment>
<dbReference type="InterPro" id="IPR036390">
    <property type="entry name" value="WH_DNA-bd_sf"/>
</dbReference>
<dbReference type="EMBL" id="DRDR01000017">
    <property type="protein sequence ID" value="HDL59889.1"/>
    <property type="molecule type" value="Genomic_DNA"/>
</dbReference>
<dbReference type="AlphaFoldDB" id="A0A7V0Q5C7"/>
<organism evidence="1">
    <name type="scientific">candidate division WOR-3 bacterium</name>
    <dbReference type="NCBI Taxonomy" id="2052148"/>
    <lineage>
        <taxon>Bacteria</taxon>
        <taxon>Bacteria division WOR-3</taxon>
    </lineage>
</organism>
<dbReference type="SUPFAM" id="SSF46785">
    <property type="entry name" value="Winged helix' DNA-binding domain"/>
    <property type="match status" value="1"/>
</dbReference>
<dbReference type="GO" id="GO:0006355">
    <property type="term" value="P:regulation of DNA-templated transcription"/>
    <property type="evidence" value="ECO:0007669"/>
    <property type="project" value="InterPro"/>
</dbReference>
<gene>
    <name evidence="1" type="ORF">ENH14_00370</name>
</gene>
<evidence type="ECO:0000313" key="1">
    <source>
        <dbReference type="EMBL" id="HDL59889.1"/>
    </source>
</evidence>
<dbReference type="Proteomes" id="UP000886381">
    <property type="component" value="Unassembled WGS sequence"/>
</dbReference>
<name>A0A7V0Q5C7_UNCW3</name>
<accession>A0A7V0Q5C7</accession>
<sequence>MLETRKVYPVDITPIEEELNQITEKLQISKAEAIRQAIRYYAEWVRDLKIITPRIIPLEEAKKEILKYLETREDVVYTDEIAEALNLDFDLTHKALMELWKDGEVVRKKD</sequence>